<comment type="similarity">
    <text evidence="1">Belongs to the site-specific recombinase resolvase family.</text>
</comment>
<gene>
    <name evidence="9" type="ORF">IAA97_01210</name>
</gene>
<sequence length="184" mass="20911">MKVAYIRVSTEEQNTARQEEAIEAQDIEKVFIEKISGKNMERPQLKAMLDYVRDGDTLVVESYSRLARNTKDLLSIVEELEKKGVAFISLKENIDTSTPQGKLMLTIFAGLAQFERECTLQRQREGIAIAKAEGKYKGRKPVAIPDNWNEVISLWQKGEITAKVAQKKLGMTPATFYRKIKELS</sequence>
<dbReference type="PANTHER" id="PTHR30461:SF26">
    <property type="entry name" value="RESOLVASE HOMOLOG YNEB"/>
    <property type="match status" value="1"/>
</dbReference>
<evidence type="ECO:0000313" key="9">
    <source>
        <dbReference type="EMBL" id="MBO8435585.1"/>
    </source>
</evidence>
<dbReference type="FunFam" id="3.40.50.1390:FF:000001">
    <property type="entry name" value="DNA recombinase"/>
    <property type="match status" value="1"/>
</dbReference>
<dbReference type="InterPro" id="IPR050639">
    <property type="entry name" value="SSR_resolvase"/>
</dbReference>
<dbReference type="PROSITE" id="PS00397">
    <property type="entry name" value="RECOMBINASES_1"/>
    <property type="match status" value="1"/>
</dbReference>
<evidence type="ECO:0000256" key="2">
    <source>
        <dbReference type="ARBA" id="ARBA00022908"/>
    </source>
</evidence>
<dbReference type="InterPro" id="IPR006119">
    <property type="entry name" value="Resolv_N"/>
</dbReference>
<dbReference type="Proteomes" id="UP000823615">
    <property type="component" value="Unassembled WGS sequence"/>
</dbReference>
<evidence type="ECO:0000259" key="8">
    <source>
        <dbReference type="PROSITE" id="PS51736"/>
    </source>
</evidence>
<dbReference type="Pfam" id="PF00239">
    <property type="entry name" value="Resolvase"/>
    <property type="match status" value="1"/>
</dbReference>
<evidence type="ECO:0000256" key="3">
    <source>
        <dbReference type="ARBA" id="ARBA00023100"/>
    </source>
</evidence>
<dbReference type="CDD" id="cd03768">
    <property type="entry name" value="SR_ResInv"/>
    <property type="match status" value="1"/>
</dbReference>
<evidence type="ECO:0000256" key="1">
    <source>
        <dbReference type="ARBA" id="ARBA00009913"/>
    </source>
</evidence>
<name>A0A9D9DYW7_9SPIO</name>
<dbReference type="InterPro" id="IPR006118">
    <property type="entry name" value="Recombinase_CS"/>
</dbReference>
<dbReference type="SUPFAM" id="SSF53041">
    <property type="entry name" value="Resolvase-like"/>
    <property type="match status" value="1"/>
</dbReference>
<dbReference type="Gene3D" id="3.40.50.1390">
    <property type="entry name" value="Resolvase, N-terminal catalytic domain"/>
    <property type="match status" value="1"/>
</dbReference>
<dbReference type="GO" id="GO:0015074">
    <property type="term" value="P:DNA integration"/>
    <property type="evidence" value="ECO:0007669"/>
    <property type="project" value="UniProtKB-KW"/>
</dbReference>
<dbReference type="PROSITE" id="PS51736">
    <property type="entry name" value="RECOMBINASES_3"/>
    <property type="match status" value="1"/>
</dbReference>
<proteinExistence type="inferred from homology"/>
<keyword evidence="4" id="KW-0238">DNA-binding</keyword>
<dbReference type="GO" id="GO:0003677">
    <property type="term" value="F:DNA binding"/>
    <property type="evidence" value="ECO:0007669"/>
    <property type="project" value="UniProtKB-KW"/>
</dbReference>
<dbReference type="AlphaFoldDB" id="A0A9D9DYW7"/>
<dbReference type="PANTHER" id="PTHR30461">
    <property type="entry name" value="DNA-INVERTASE FROM LAMBDOID PROPHAGE"/>
    <property type="match status" value="1"/>
</dbReference>
<dbReference type="InterPro" id="IPR036162">
    <property type="entry name" value="Resolvase-like_N_sf"/>
</dbReference>
<dbReference type="GO" id="GO:0000150">
    <property type="term" value="F:DNA strand exchange activity"/>
    <property type="evidence" value="ECO:0007669"/>
    <property type="project" value="UniProtKB-KW"/>
</dbReference>
<organism evidence="9 10">
    <name type="scientific">Candidatus Ornithospirochaeta stercoripullorum</name>
    <dbReference type="NCBI Taxonomy" id="2840899"/>
    <lineage>
        <taxon>Bacteria</taxon>
        <taxon>Pseudomonadati</taxon>
        <taxon>Spirochaetota</taxon>
        <taxon>Spirochaetia</taxon>
        <taxon>Spirochaetales</taxon>
        <taxon>Spirochaetaceae</taxon>
        <taxon>Spirochaetaceae incertae sedis</taxon>
        <taxon>Candidatus Ornithospirochaeta</taxon>
    </lineage>
</organism>
<reference evidence="9" key="2">
    <citation type="journal article" date="2021" name="PeerJ">
        <title>Extensive microbial diversity within the chicken gut microbiome revealed by metagenomics and culture.</title>
        <authorList>
            <person name="Gilroy R."/>
            <person name="Ravi A."/>
            <person name="Getino M."/>
            <person name="Pursley I."/>
            <person name="Horton D.L."/>
            <person name="Alikhan N.F."/>
            <person name="Baker D."/>
            <person name="Gharbi K."/>
            <person name="Hall N."/>
            <person name="Watson M."/>
            <person name="Adriaenssens E.M."/>
            <person name="Foster-Nyarko E."/>
            <person name="Jarju S."/>
            <person name="Secka A."/>
            <person name="Antonio M."/>
            <person name="Oren A."/>
            <person name="Chaudhuri R.R."/>
            <person name="La Ragione R."/>
            <person name="Hildebrand F."/>
            <person name="Pallen M.J."/>
        </authorList>
    </citation>
    <scope>NUCLEOTIDE SEQUENCE</scope>
    <source>
        <strain evidence="9">7293</strain>
    </source>
</reference>
<dbReference type="SMART" id="SM00857">
    <property type="entry name" value="Resolvase"/>
    <property type="match status" value="1"/>
</dbReference>
<keyword evidence="3" id="KW-0230">DNA invertase</keyword>
<reference evidence="9" key="1">
    <citation type="submission" date="2020-10" db="EMBL/GenBank/DDBJ databases">
        <authorList>
            <person name="Gilroy R."/>
        </authorList>
    </citation>
    <scope>NUCLEOTIDE SEQUENCE</scope>
    <source>
        <strain evidence="9">7293</strain>
    </source>
</reference>
<comment type="caution">
    <text evidence="9">The sequence shown here is derived from an EMBL/GenBank/DDBJ whole genome shotgun (WGS) entry which is preliminary data.</text>
</comment>
<feature type="active site" description="O-(5'-phospho-DNA)-serine intermediate" evidence="6 7">
    <location>
        <position position="9"/>
    </location>
</feature>
<dbReference type="EMBL" id="JADIMT010000021">
    <property type="protein sequence ID" value="MBO8435585.1"/>
    <property type="molecule type" value="Genomic_DNA"/>
</dbReference>
<evidence type="ECO:0000256" key="6">
    <source>
        <dbReference type="PIRSR" id="PIRSR606118-50"/>
    </source>
</evidence>
<evidence type="ECO:0000256" key="4">
    <source>
        <dbReference type="ARBA" id="ARBA00023125"/>
    </source>
</evidence>
<accession>A0A9D9DYW7</accession>
<keyword evidence="2" id="KW-0229">DNA integration</keyword>
<evidence type="ECO:0000256" key="7">
    <source>
        <dbReference type="PROSITE-ProRule" id="PRU10137"/>
    </source>
</evidence>
<keyword evidence="5" id="KW-0233">DNA recombination</keyword>
<evidence type="ECO:0000313" key="10">
    <source>
        <dbReference type="Proteomes" id="UP000823615"/>
    </source>
</evidence>
<evidence type="ECO:0000256" key="5">
    <source>
        <dbReference type="ARBA" id="ARBA00023172"/>
    </source>
</evidence>
<protein>
    <submittedName>
        <fullName evidence="9">Recombinase family protein</fullName>
    </submittedName>
</protein>
<feature type="domain" description="Resolvase/invertase-type recombinase catalytic" evidence="8">
    <location>
        <begin position="1"/>
        <end position="134"/>
    </location>
</feature>